<dbReference type="EMBL" id="AB353739">
    <property type="protein sequence ID" value="BAG11526.1"/>
    <property type="molecule type" value="Genomic_DNA"/>
</dbReference>
<dbReference type="GO" id="GO:0032259">
    <property type="term" value="P:methylation"/>
    <property type="evidence" value="ECO:0007669"/>
    <property type="project" value="UniProtKB-KW"/>
</dbReference>
<protein>
    <submittedName>
        <fullName evidence="1">Methyltransferase</fullName>
    </submittedName>
</protein>
<dbReference type="InterPro" id="IPR029063">
    <property type="entry name" value="SAM-dependent_MTases_sf"/>
</dbReference>
<evidence type="ECO:0000313" key="1">
    <source>
        <dbReference type="EMBL" id="BAG11526.1"/>
    </source>
</evidence>
<evidence type="ECO:0000313" key="2">
    <source>
        <dbReference type="EMBL" id="BAL03268.1"/>
    </source>
</evidence>
<keyword evidence="2" id="KW-0808">Transferase</keyword>
<accession>B0M1C6</accession>
<reference evidence="1" key="1">
    <citation type="journal article" date="2008" name="J. Bacteriol.">
        <title>Identification and Characterization of Two Novel Methyltransferase Genes That Determine the Serotype 12-Specific Structure of Glycopeptidolipids of Mycobacterium intracellulare.</title>
        <authorList>
            <person name="Nakata N."/>
            <person name="Fujiwara N."/>
            <person name="Naka T."/>
            <person name="Yano I."/>
            <person name="Kobayashi K."/>
            <person name="Maeda S."/>
        </authorList>
    </citation>
    <scope>NUCLEOTIDE SEQUENCE</scope>
</reference>
<dbReference type="AlphaFoldDB" id="B0M1C6"/>
<dbReference type="GO" id="GO:0008168">
    <property type="term" value="F:methyltransferase activity"/>
    <property type="evidence" value="ECO:0007669"/>
    <property type="project" value="UniProtKB-KW"/>
</dbReference>
<gene>
    <name evidence="2" type="primary">orfA</name>
</gene>
<sequence>MCRRAELAVKCGSKIRRQYIMFGARPPILRDKLDMIDHAFSSLGVESFADLGGVWGVEGAYTFHALDKHEIKAAALVDTHLTPTVVDRAKSYPQLRLINGNFGDQNVADEVGDVDAIFLFDVLLHQVSPNWDSVLKMYAKNARVLVVYNQQWTGSDGTVRLLDLGEEEYFRNVPHPRYRKPYRNLFEKLDEKHPDHDRAWRDVHHIWQWGITDDDLEAAVARLGFDLKYKKECGRFGRLANFTNRAFIFSR</sequence>
<keyword evidence="1" id="KW-0489">Methyltransferase</keyword>
<name>B0M1C6_MYCIT</name>
<proteinExistence type="predicted"/>
<reference evidence="2" key="3">
    <citation type="journal article" date="2011" name="J. Bacteriol.">
        <title>Structure and Host Recognition of Serotype 13 Glycopeptidolipid from Mycobacterium intracellulare.</title>
        <authorList>
            <person name="Naka T."/>
            <person name="Nakata N."/>
            <person name="Maeda S."/>
            <person name="Yamamoto R."/>
            <person name="Doe M."/>
            <person name="Mizuno S."/>
            <person name="Niki M."/>
            <person name="Kobayashi K."/>
            <person name="Ogura H."/>
            <person name="Makino M."/>
            <person name="Fujiwara N."/>
        </authorList>
    </citation>
    <scope>NUCLEOTIDE SEQUENCE</scope>
</reference>
<organism evidence="1">
    <name type="scientific">Mycobacterium intracellulare</name>
    <dbReference type="NCBI Taxonomy" id="1767"/>
    <lineage>
        <taxon>Bacteria</taxon>
        <taxon>Bacillati</taxon>
        <taxon>Actinomycetota</taxon>
        <taxon>Actinomycetes</taxon>
        <taxon>Mycobacteriales</taxon>
        <taxon>Mycobacteriaceae</taxon>
        <taxon>Mycobacterium</taxon>
        <taxon>Mycobacterium avium complex (MAC)</taxon>
    </lineage>
</organism>
<reference evidence="2" key="2">
    <citation type="journal article" date="2008" name="J. Bacteriol.">
        <title>Identification and characterization of two novel methyltransferase genes that determine the serotype 12-specific structure of glycopeptidolipids of Mycobacterium intracellulare.</title>
        <authorList>
            <person name="Nakata N."/>
            <person name="Fujiwara N."/>
            <person name="Nakata T."/>
            <person name="Yano I."/>
            <person name="Maeda S."/>
        </authorList>
    </citation>
    <scope>NUCLEOTIDE SEQUENCE</scope>
</reference>
<dbReference type="EMBL" id="AB557690">
    <property type="protein sequence ID" value="BAL03268.1"/>
    <property type="molecule type" value="Genomic_DNA"/>
</dbReference>
<dbReference type="SUPFAM" id="SSF53335">
    <property type="entry name" value="S-adenosyl-L-methionine-dependent methyltransferases"/>
    <property type="match status" value="1"/>
</dbReference>